<dbReference type="InterPro" id="IPR012349">
    <property type="entry name" value="Split_barrel_FMN-bd"/>
</dbReference>
<protein>
    <submittedName>
        <fullName evidence="1">FMN-binding negative transcriptional regulator</fullName>
    </submittedName>
</protein>
<gene>
    <name evidence="1" type="ORF">GCM10025770_27030</name>
</gene>
<name>A0ABP9QV46_9RHOO</name>
<sequence>MLYSPARFIETDTALIRELIAAHPFATLMSVVEGQPLVSHVPLVADERGWLLGHVAMANPHSAALNEGAEALAIFQGPHCYVSPSWYAEASVPTWNYTAVHVRARLHVLQGDAAQALLDRLTQAFDDPAQPGHMTAAQRARLLPAIHCFALEPLETSAKFKLSQNKSREDQQSILANLGQFEDDNSQGVASLMLRNLAAGFGD</sequence>
<evidence type="ECO:0000313" key="1">
    <source>
        <dbReference type="EMBL" id="GAA5167826.1"/>
    </source>
</evidence>
<dbReference type="PANTHER" id="PTHR35802">
    <property type="entry name" value="PROTEASE SYNTHASE AND SPORULATION PROTEIN PAI 2"/>
    <property type="match status" value="1"/>
</dbReference>
<dbReference type="PANTHER" id="PTHR35802:SF1">
    <property type="entry name" value="PROTEASE SYNTHASE AND SPORULATION PROTEIN PAI 2"/>
    <property type="match status" value="1"/>
</dbReference>
<dbReference type="SUPFAM" id="SSF50475">
    <property type="entry name" value="FMN-binding split barrel"/>
    <property type="match status" value="1"/>
</dbReference>
<organism evidence="1 2">
    <name type="scientific">Viridibacterium curvum</name>
    <dbReference type="NCBI Taxonomy" id="1101404"/>
    <lineage>
        <taxon>Bacteria</taxon>
        <taxon>Pseudomonadati</taxon>
        <taxon>Pseudomonadota</taxon>
        <taxon>Betaproteobacteria</taxon>
        <taxon>Rhodocyclales</taxon>
        <taxon>Rhodocyclaceae</taxon>
        <taxon>Viridibacterium</taxon>
    </lineage>
</organism>
<dbReference type="Proteomes" id="UP001500547">
    <property type="component" value="Unassembled WGS sequence"/>
</dbReference>
<keyword evidence="2" id="KW-1185">Reference proteome</keyword>
<dbReference type="Gene3D" id="2.30.110.10">
    <property type="entry name" value="Electron Transport, Fmn-binding Protein, Chain A"/>
    <property type="match status" value="1"/>
</dbReference>
<reference evidence="2" key="1">
    <citation type="journal article" date="2019" name="Int. J. Syst. Evol. Microbiol.">
        <title>The Global Catalogue of Microorganisms (GCM) 10K type strain sequencing project: providing services to taxonomists for standard genome sequencing and annotation.</title>
        <authorList>
            <consortium name="The Broad Institute Genomics Platform"/>
            <consortium name="The Broad Institute Genome Sequencing Center for Infectious Disease"/>
            <person name="Wu L."/>
            <person name="Ma J."/>
        </authorList>
    </citation>
    <scope>NUCLEOTIDE SEQUENCE [LARGE SCALE GENOMIC DNA]</scope>
    <source>
        <strain evidence="2">JCM 18715</strain>
    </source>
</reference>
<accession>A0ABP9QV46</accession>
<dbReference type="InterPro" id="IPR007396">
    <property type="entry name" value="TR_PAI2-type"/>
</dbReference>
<comment type="caution">
    <text evidence="1">The sequence shown here is derived from an EMBL/GenBank/DDBJ whole genome shotgun (WGS) entry which is preliminary data.</text>
</comment>
<dbReference type="Pfam" id="PF04299">
    <property type="entry name" value="FMN_bind_2"/>
    <property type="match status" value="1"/>
</dbReference>
<dbReference type="RefSeq" id="WP_345533596.1">
    <property type="nucleotide sequence ID" value="NZ_BAABLD010000008.1"/>
</dbReference>
<proteinExistence type="predicted"/>
<evidence type="ECO:0000313" key="2">
    <source>
        <dbReference type="Proteomes" id="UP001500547"/>
    </source>
</evidence>
<dbReference type="EMBL" id="BAABLD010000008">
    <property type="protein sequence ID" value="GAA5167826.1"/>
    <property type="molecule type" value="Genomic_DNA"/>
</dbReference>
<dbReference type="PIRSF" id="PIRSF010372">
    <property type="entry name" value="PaiB"/>
    <property type="match status" value="1"/>
</dbReference>